<protein>
    <submittedName>
        <fullName evidence="1">Cyclase family protein</fullName>
    </submittedName>
</protein>
<dbReference type="InterPro" id="IPR037175">
    <property type="entry name" value="KFase_sf"/>
</dbReference>
<reference evidence="1" key="1">
    <citation type="submission" date="2020-09" db="EMBL/GenBank/DDBJ databases">
        <title>Draft Genome Sequence of Paenibacillus sp. WST5.</title>
        <authorList>
            <person name="Bao Z."/>
        </authorList>
    </citation>
    <scope>NUCLEOTIDE SEQUENCE</scope>
    <source>
        <strain evidence="1">WST5</strain>
    </source>
</reference>
<dbReference type="PANTHER" id="PTHR31118:SF12">
    <property type="entry name" value="CYCLASE-LIKE PROTEIN 2"/>
    <property type="match status" value="1"/>
</dbReference>
<accession>A0A926KKM7</accession>
<evidence type="ECO:0000313" key="2">
    <source>
        <dbReference type="Proteomes" id="UP000650466"/>
    </source>
</evidence>
<dbReference type="PANTHER" id="PTHR31118">
    <property type="entry name" value="CYCLASE-LIKE PROTEIN 2"/>
    <property type="match status" value="1"/>
</dbReference>
<gene>
    <name evidence="1" type="ORF">ICC18_01825</name>
</gene>
<comment type="caution">
    <text evidence="1">The sequence shown here is derived from an EMBL/GenBank/DDBJ whole genome shotgun (WGS) entry which is preliminary data.</text>
</comment>
<dbReference type="GO" id="GO:0004061">
    <property type="term" value="F:arylformamidase activity"/>
    <property type="evidence" value="ECO:0007669"/>
    <property type="project" value="InterPro"/>
</dbReference>
<sequence>MEPGGIDRLADLGLDRITILNELIRSSKIVDLSVLLEKGIPKWASHPSLVIDPTATHEHDGYACQSIFLGEHTGTHVDAPFHIHSDLSNCTIEHMDPGSLIGKCTVIDLSRKGWKPGERASLADITAALEETHFEVEEGDIVLIHFGWMRYWTTSNAWSYYANNQPGFTEDVADYFIHKKVKAVGTDTAAVGTPVVNGTIAGPCYFHEKLLRKGIYLMECLNQLEQLPPKCFFMAAPLKISRGTGSPIRALAVIP</sequence>
<dbReference type="InterPro" id="IPR007325">
    <property type="entry name" value="KFase/CYL"/>
</dbReference>
<dbReference type="Proteomes" id="UP000650466">
    <property type="component" value="Unassembled WGS sequence"/>
</dbReference>
<dbReference type="RefSeq" id="WP_188172668.1">
    <property type="nucleotide sequence ID" value="NZ_JACVVD010000001.1"/>
</dbReference>
<evidence type="ECO:0000313" key="1">
    <source>
        <dbReference type="EMBL" id="MBD0378858.1"/>
    </source>
</evidence>
<dbReference type="EMBL" id="JACVVD010000001">
    <property type="protein sequence ID" value="MBD0378858.1"/>
    <property type="molecule type" value="Genomic_DNA"/>
</dbReference>
<dbReference type="SUPFAM" id="SSF102198">
    <property type="entry name" value="Putative cyclase"/>
    <property type="match status" value="1"/>
</dbReference>
<dbReference type="Gene3D" id="3.50.30.50">
    <property type="entry name" value="Putative cyclase"/>
    <property type="match status" value="1"/>
</dbReference>
<name>A0A926KKM7_9BACL</name>
<dbReference type="Pfam" id="PF04199">
    <property type="entry name" value="Cyclase"/>
    <property type="match status" value="1"/>
</dbReference>
<keyword evidence="2" id="KW-1185">Reference proteome</keyword>
<organism evidence="1 2">
    <name type="scientific">Paenibacillus sedimenti</name>
    <dbReference type="NCBI Taxonomy" id="2770274"/>
    <lineage>
        <taxon>Bacteria</taxon>
        <taxon>Bacillati</taxon>
        <taxon>Bacillota</taxon>
        <taxon>Bacilli</taxon>
        <taxon>Bacillales</taxon>
        <taxon>Paenibacillaceae</taxon>
        <taxon>Paenibacillus</taxon>
    </lineage>
</organism>
<proteinExistence type="predicted"/>
<dbReference type="AlphaFoldDB" id="A0A926KKM7"/>
<dbReference type="GO" id="GO:0019441">
    <property type="term" value="P:L-tryptophan catabolic process to kynurenine"/>
    <property type="evidence" value="ECO:0007669"/>
    <property type="project" value="InterPro"/>
</dbReference>